<accession>A0A6A4SLS0</accession>
<evidence type="ECO:0000313" key="3">
    <source>
        <dbReference type="Proteomes" id="UP000438429"/>
    </source>
</evidence>
<feature type="compositionally biased region" description="Acidic residues" evidence="1">
    <location>
        <begin position="378"/>
        <end position="387"/>
    </location>
</feature>
<feature type="region of interest" description="Disordered" evidence="1">
    <location>
        <begin position="370"/>
        <end position="439"/>
    </location>
</feature>
<proteinExistence type="predicted"/>
<organism evidence="2 3">
    <name type="scientific">Scophthalmus maximus</name>
    <name type="common">Turbot</name>
    <name type="synonym">Psetta maxima</name>
    <dbReference type="NCBI Taxonomy" id="52904"/>
    <lineage>
        <taxon>Eukaryota</taxon>
        <taxon>Metazoa</taxon>
        <taxon>Chordata</taxon>
        <taxon>Craniata</taxon>
        <taxon>Vertebrata</taxon>
        <taxon>Euteleostomi</taxon>
        <taxon>Actinopterygii</taxon>
        <taxon>Neopterygii</taxon>
        <taxon>Teleostei</taxon>
        <taxon>Neoteleostei</taxon>
        <taxon>Acanthomorphata</taxon>
        <taxon>Carangaria</taxon>
        <taxon>Pleuronectiformes</taxon>
        <taxon>Pleuronectoidei</taxon>
        <taxon>Scophthalmidae</taxon>
        <taxon>Scophthalmus</taxon>
    </lineage>
</organism>
<dbReference type="Proteomes" id="UP000438429">
    <property type="component" value="Unassembled WGS sequence"/>
</dbReference>
<dbReference type="EMBL" id="VEVO01000014">
    <property type="protein sequence ID" value="KAF0031262.1"/>
    <property type="molecule type" value="Genomic_DNA"/>
</dbReference>
<comment type="caution">
    <text evidence="2">The sequence shown here is derived from an EMBL/GenBank/DDBJ whole genome shotgun (WGS) entry which is preliminary data.</text>
</comment>
<dbReference type="AlphaFoldDB" id="A0A6A4SLS0"/>
<evidence type="ECO:0000313" key="2">
    <source>
        <dbReference type="EMBL" id="KAF0031262.1"/>
    </source>
</evidence>
<protein>
    <submittedName>
        <fullName evidence="2">Uncharacterized protein</fullName>
    </submittedName>
</protein>
<name>A0A6A4SLS0_SCOMX</name>
<reference evidence="2 3" key="1">
    <citation type="submission" date="2019-06" db="EMBL/GenBank/DDBJ databases">
        <title>Draft genomes of female and male turbot (Scophthalmus maximus).</title>
        <authorList>
            <person name="Xu H."/>
            <person name="Xu X.-W."/>
            <person name="Shao C."/>
            <person name="Chen S."/>
        </authorList>
    </citation>
    <scope>NUCLEOTIDE SEQUENCE [LARGE SCALE GENOMIC DNA]</scope>
    <source>
        <strain evidence="2">Ysfricsl-2016a</strain>
        <tissue evidence="2">Blood</tissue>
    </source>
</reference>
<gene>
    <name evidence="2" type="ORF">F2P81_015817</name>
</gene>
<evidence type="ECO:0000256" key="1">
    <source>
        <dbReference type="SAM" id="MobiDB-lite"/>
    </source>
</evidence>
<sequence>MQTRYLVSSFALLVSRKGGAIQVANPTMHLSPQSPLTVAVGNSLVSGGKPGGNLNFRKRGWDLLSLNNSLTERLINQQFDSSGHKCNCSLFGGLVPVRHDVAVQQQVGWISVFRYGGEDECRIMGEWKSFFQVHGEGERLSTRHPQRSERRASLRTLCSVTLQLEEERRHPSTHNPSCFAVNCCTVDPVDNRGTILLNKRSGDVTVVFSRYSVQQRLFDLRSEADYVQWYRRGIQTPDSSSFTLDFTSVTTGSCEALQSGWMVQQCLMVGRRFRPVLCSRHSSSCVCVSTWLLVLRVCELGNPTGFRAEPLLALTQSLTPRPRAAVVSVLCKVLKRQGKNFSVVVTFLCDEGSNGFDRLCVRSTRSRQSRELLSSDERGEEGEEEEEERAKEKLDSGAVEPRGRSLSTARQHEVENTESVLGGELGLGSPGAASPTKPAEIHPKKVRKVPPGLPSSESDGRFSTLKMNDGCGESETNQFKQVEKSRNINEQFINTLPLKTHSGAVFVFLSPVPDGDGEQSLNRGVCRFRFRFCGVVSRSGRGLLLPSAGSYSEEASDSGQVLTFRTASVLALIPSVVGEEF</sequence>